<dbReference type="AlphaFoldDB" id="A0A5E4CC14"/>
<protein>
    <submittedName>
        <fullName evidence="3">Uncharacterized protein</fullName>
    </submittedName>
</protein>
<gene>
    <name evidence="2" type="ORF">GHT09_002007</name>
    <name evidence="3" type="ORF">MONAX_5E008017</name>
</gene>
<feature type="region of interest" description="Disordered" evidence="1">
    <location>
        <begin position="14"/>
        <end position="33"/>
    </location>
</feature>
<proteinExistence type="predicted"/>
<reference evidence="3 4" key="1">
    <citation type="submission" date="2019-04" db="EMBL/GenBank/DDBJ databases">
        <authorList>
            <person name="Alioto T."/>
            <person name="Alioto T."/>
        </authorList>
    </citation>
    <scope>NUCLEOTIDE SEQUENCE [LARGE SCALE GENOMIC DNA]</scope>
</reference>
<dbReference type="Proteomes" id="UP000662637">
    <property type="component" value="Unassembled WGS sequence"/>
</dbReference>
<sequence>MPKVKAITTVKITPTPTGNRLQASYRQPRTPHVSSNILKCSHKDKQPKAVERLRACEEGTLHQGHMVSTLPSSLASSVPLAL</sequence>
<dbReference type="Proteomes" id="UP000335636">
    <property type="component" value="Unassembled WGS sequence"/>
</dbReference>
<evidence type="ECO:0000313" key="2">
    <source>
        <dbReference type="EMBL" id="KAF7466729.1"/>
    </source>
</evidence>
<evidence type="ECO:0000256" key="1">
    <source>
        <dbReference type="SAM" id="MobiDB-lite"/>
    </source>
</evidence>
<evidence type="ECO:0000313" key="3">
    <source>
        <dbReference type="EMBL" id="VTJ79246.1"/>
    </source>
</evidence>
<name>A0A5E4CC14_MARMO</name>
<dbReference type="EMBL" id="WJEC01007835">
    <property type="protein sequence ID" value="KAF7466729.1"/>
    <property type="molecule type" value="Genomic_DNA"/>
</dbReference>
<reference evidence="2" key="2">
    <citation type="submission" date="2020-08" db="EMBL/GenBank/DDBJ databases">
        <authorList>
            <person name="Shumante A."/>
            <person name="Zimin A.V."/>
            <person name="Puiu D."/>
            <person name="Salzberg S.L."/>
        </authorList>
    </citation>
    <scope>NUCLEOTIDE SEQUENCE</scope>
    <source>
        <strain evidence="2">WC2-LM</strain>
        <tissue evidence="2">Liver</tissue>
    </source>
</reference>
<keyword evidence="4" id="KW-1185">Reference proteome</keyword>
<dbReference type="EMBL" id="CABDUW010001167">
    <property type="protein sequence ID" value="VTJ79246.1"/>
    <property type="molecule type" value="Genomic_DNA"/>
</dbReference>
<organism evidence="3 4">
    <name type="scientific">Marmota monax</name>
    <name type="common">Woodchuck</name>
    <dbReference type="NCBI Taxonomy" id="9995"/>
    <lineage>
        <taxon>Eukaryota</taxon>
        <taxon>Metazoa</taxon>
        <taxon>Chordata</taxon>
        <taxon>Craniata</taxon>
        <taxon>Vertebrata</taxon>
        <taxon>Euteleostomi</taxon>
        <taxon>Mammalia</taxon>
        <taxon>Eutheria</taxon>
        <taxon>Euarchontoglires</taxon>
        <taxon>Glires</taxon>
        <taxon>Rodentia</taxon>
        <taxon>Sciuromorpha</taxon>
        <taxon>Sciuridae</taxon>
        <taxon>Xerinae</taxon>
        <taxon>Marmotini</taxon>
        <taxon>Marmota</taxon>
    </lineage>
</organism>
<accession>A0A5E4CC14</accession>
<evidence type="ECO:0000313" key="4">
    <source>
        <dbReference type="Proteomes" id="UP000335636"/>
    </source>
</evidence>